<feature type="transmembrane region" description="Helical" evidence="2">
    <location>
        <begin position="17"/>
        <end position="34"/>
    </location>
</feature>
<comment type="caution">
    <text evidence="3">The sequence shown here is derived from an EMBL/GenBank/DDBJ whole genome shotgun (WGS) entry which is preliminary data.</text>
</comment>
<organism evidence="3 4">
    <name type="scientific">Ficus carica</name>
    <name type="common">Common fig</name>
    <dbReference type="NCBI Taxonomy" id="3494"/>
    <lineage>
        <taxon>Eukaryota</taxon>
        <taxon>Viridiplantae</taxon>
        <taxon>Streptophyta</taxon>
        <taxon>Embryophyta</taxon>
        <taxon>Tracheophyta</taxon>
        <taxon>Spermatophyta</taxon>
        <taxon>Magnoliopsida</taxon>
        <taxon>eudicotyledons</taxon>
        <taxon>Gunneridae</taxon>
        <taxon>Pentapetalae</taxon>
        <taxon>rosids</taxon>
        <taxon>fabids</taxon>
        <taxon>Rosales</taxon>
        <taxon>Moraceae</taxon>
        <taxon>Ficeae</taxon>
        <taxon>Ficus</taxon>
    </lineage>
</organism>
<keyword evidence="2" id="KW-0472">Membrane</keyword>
<proteinExistence type="predicted"/>
<evidence type="ECO:0000256" key="1">
    <source>
        <dbReference type="SAM" id="MobiDB-lite"/>
    </source>
</evidence>
<evidence type="ECO:0000313" key="4">
    <source>
        <dbReference type="Proteomes" id="UP001187192"/>
    </source>
</evidence>
<protein>
    <submittedName>
        <fullName evidence="3">Uncharacterized protein</fullName>
    </submittedName>
</protein>
<keyword evidence="4" id="KW-1185">Reference proteome</keyword>
<feature type="compositionally biased region" description="Basic and acidic residues" evidence="1">
    <location>
        <begin position="117"/>
        <end position="130"/>
    </location>
</feature>
<dbReference type="Proteomes" id="UP001187192">
    <property type="component" value="Unassembled WGS sequence"/>
</dbReference>
<accession>A0AA87ZST9</accession>
<keyword evidence="2" id="KW-0812">Transmembrane</keyword>
<sequence>MYGNNPYKGKTGQVEKLILWASVVTVLGLVQLPYQKIDGNPVPTVVFKNSPSLFHAFILSLNFAFFGSFVTISLRERYPRLARCCLLLAVVSMTVGVAILAWLMDGGGGLGVVRDSRSGSRLGSESREPHPTNPDAQKRTSTLALDLDPGSAPRILISILVLELSRSRISILTPFWYPGFDLYLYPFISTKAPPTLDLSQITASCPISIPEPNPCPRSQYCSRSQIPTWLFTPIPTLFLDLDNDSISKSNTDHNHNHVSVPRPLNPIPDVFPNFNPGISL</sequence>
<dbReference type="Gramene" id="FCD_00036929-RA">
    <property type="protein sequence ID" value="FCD_00036929-RA:cds"/>
    <property type="gene ID" value="FCD_00036929"/>
</dbReference>
<keyword evidence="2" id="KW-1133">Transmembrane helix</keyword>
<gene>
    <name evidence="3" type="ORF">TIFTF001_008145</name>
</gene>
<evidence type="ECO:0000313" key="3">
    <source>
        <dbReference type="EMBL" id="GMN38915.1"/>
    </source>
</evidence>
<feature type="transmembrane region" description="Helical" evidence="2">
    <location>
        <begin position="54"/>
        <end position="72"/>
    </location>
</feature>
<feature type="transmembrane region" description="Helical" evidence="2">
    <location>
        <begin position="84"/>
        <end position="104"/>
    </location>
</feature>
<feature type="region of interest" description="Disordered" evidence="1">
    <location>
        <begin position="117"/>
        <end position="140"/>
    </location>
</feature>
<evidence type="ECO:0000256" key="2">
    <source>
        <dbReference type="SAM" id="Phobius"/>
    </source>
</evidence>
<dbReference type="EMBL" id="BTGU01000008">
    <property type="protein sequence ID" value="GMN38915.1"/>
    <property type="molecule type" value="Genomic_DNA"/>
</dbReference>
<name>A0AA87ZST9_FICCA</name>
<dbReference type="Gramene" id="FCD_00011431-RA">
    <property type="protein sequence ID" value="FCD_00011431-RA:cds"/>
    <property type="gene ID" value="FCD_00011431"/>
</dbReference>
<reference evidence="3" key="1">
    <citation type="submission" date="2023-07" db="EMBL/GenBank/DDBJ databases">
        <title>draft genome sequence of fig (Ficus carica).</title>
        <authorList>
            <person name="Takahashi T."/>
            <person name="Nishimura K."/>
        </authorList>
    </citation>
    <scope>NUCLEOTIDE SEQUENCE</scope>
</reference>
<dbReference type="AlphaFoldDB" id="A0AA87ZST9"/>